<evidence type="ECO:0000256" key="1">
    <source>
        <dbReference type="SAM" id="MobiDB-lite"/>
    </source>
</evidence>
<organism evidence="2 3">
    <name type="scientific">Goodea atripinnis</name>
    <dbReference type="NCBI Taxonomy" id="208336"/>
    <lineage>
        <taxon>Eukaryota</taxon>
        <taxon>Metazoa</taxon>
        <taxon>Chordata</taxon>
        <taxon>Craniata</taxon>
        <taxon>Vertebrata</taxon>
        <taxon>Euteleostomi</taxon>
        <taxon>Actinopterygii</taxon>
        <taxon>Neopterygii</taxon>
        <taxon>Teleostei</taxon>
        <taxon>Neoteleostei</taxon>
        <taxon>Acanthomorphata</taxon>
        <taxon>Ovalentaria</taxon>
        <taxon>Atherinomorphae</taxon>
        <taxon>Cyprinodontiformes</taxon>
        <taxon>Goodeidae</taxon>
        <taxon>Goodea</taxon>
    </lineage>
</organism>
<sequence>MRPVSRFGPSARDQTRVSVWANRQERDPCLGLGQASGPRPVSRLGQAPGTRPISWLGPSFRGGTSVSVWGKRQGRDPCLSFSKSCCQKLDAPTNNPLGFVFQC</sequence>
<accession>A0ABV0MNF7</accession>
<keyword evidence="3" id="KW-1185">Reference proteome</keyword>
<evidence type="ECO:0000313" key="2">
    <source>
        <dbReference type="EMBL" id="MEQ2159597.1"/>
    </source>
</evidence>
<comment type="caution">
    <text evidence="2">The sequence shown here is derived from an EMBL/GenBank/DDBJ whole genome shotgun (WGS) entry which is preliminary data.</text>
</comment>
<reference evidence="2 3" key="1">
    <citation type="submission" date="2021-06" db="EMBL/GenBank/DDBJ databases">
        <authorList>
            <person name="Palmer J.M."/>
        </authorList>
    </citation>
    <scope>NUCLEOTIDE SEQUENCE [LARGE SCALE GENOMIC DNA]</scope>
    <source>
        <strain evidence="2 3">GA_2019</strain>
        <tissue evidence="2">Muscle</tissue>
    </source>
</reference>
<protein>
    <submittedName>
        <fullName evidence="2">Uncharacterized protein</fullName>
    </submittedName>
</protein>
<name>A0ABV0MNF7_9TELE</name>
<feature type="region of interest" description="Disordered" evidence="1">
    <location>
        <begin position="28"/>
        <end position="56"/>
    </location>
</feature>
<dbReference type="EMBL" id="JAHRIO010002784">
    <property type="protein sequence ID" value="MEQ2159597.1"/>
    <property type="molecule type" value="Genomic_DNA"/>
</dbReference>
<evidence type="ECO:0000313" key="3">
    <source>
        <dbReference type="Proteomes" id="UP001476798"/>
    </source>
</evidence>
<gene>
    <name evidence="2" type="ORF">GOODEAATRI_024628</name>
</gene>
<proteinExistence type="predicted"/>
<dbReference type="Proteomes" id="UP001476798">
    <property type="component" value="Unassembled WGS sequence"/>
</dbReference>